<accession>A0A1H8WQA8</accession>
<evidence type="ECO:0000256" key="2">
    <source>
        <dbReference type="ARBA" id="ARBA00007362"/>
    </source>
</evidence>
<reference evidence="8 9" key="1">
    <citation type="submission" date="2016-10" db="EMBL/GenBank/DDBJ databases">
        <authorList>
            <person name="de Groot N.N."/>
        </authorList>
    </citation>
    <scope>NUCLEOTIDE SEQUENCE [LARGE SCALE GENOMIC DNA]</scope>
    <source>
        <strain evidence="8 9">DSM 13305</strain>
    </source>
</reference>
<dbReference type="AlphaFoldDB" id="A0A1H8WQA8"/>
<evidence type="ECO:0000313" key="9">
    <source>
        <dbReference type="Proteomes" id="UP000198847"/>
    </source>
</evidence>
<feature type="transmembrane region" description="Helical" evidence="6">
    <location>
        <begin position="7"/>
        <end position="24"/>
    </location>
</feature>
<feature type="transmembrane region" description="Helical" evidence="6">
    <location>
        <begin position="243"/>
        <end position="262"/>
    </location>
</feature>
<keyword evidence="9" id="KW-1185">Reference proteome</keyword>
<keyword evidence="3 6" id="KW-0812">Transmembrane</keyword>
<evidence type="ECO:0000256" key="4">
    <source>
        <dbReference type="ARBA" id="ARBA00022989"/>
    </source>
</evidence>
<dbReference type="PANTHER" id="PTHR32322:SF2">
    <property type="entry name" value="EAMA DOMAIN-CONTAINING PROTEIN"/>
    <property type="match status" value="1"/>
</dbReference>
<feature type="transmembrane region" description="Helical" evidence="6">
    <location>
        <begin position="66"/>
        <end position="85"/>
    </location>
</feature>
<feature type="transmembrane region" description="Helical" evidence="6">
    <location>
        <begin position="147"/>
        <end position="168"/>
    </location>
</feature>
<dbReference type="Gene3D" id="1.10.3730.20">
    <property type="match status" value="1"/>
</dbReference>
<comment type="similarity">
    <text evidence="2">Belongs to the EamA transporter family.</text>
</comment>
<feature type="transmembrane region" description="Helical" evidence="6">
    <location>
        <begin position="210"/>
        <end position="231"/>
    </location>
</feature>
<feature type="transmembrane region" description="Helical" evidence="6">
    <location>
        <begin position="268"/>
        <end position="285"/>
    </location>
</feature>
<dbReference type="InterPro" id="IPR000620">
    <property type="entry name" value="EamA_dom"/>
</dbReference>
<evidence type="ECO:0000256" key="3">
    <source>
        <dbReference type="ARBA" id="ARBA00022692"/>
    </source>
</evidence>
<dbReference type="GO" id="GO:0016020">
    <property type="term" value="C:membrane"/>
    <property type="evidence" value="ECO:0007669"/>
    <property type="project" value="UniProtKB-SubCell"/>
</dbReference>
<evidence type="ECO:0000259" key="7">
    <source>
        <dbReference type="Pfam" id="PF00892"/>
    </source>
</evidence>
<comment type="subcellular location">
    <subcellularLocation>
        <location evidence="1">Membrane</location>
        <topology evidence="1">Multi-pass membrane protein</topology>
    </subcellularLocation>
</comment>
<sequence length="287" mass="30674">MREYLGSLYLIAAASIWGGMYVVSKQVLAVVEPLELVWLRYVVALAALVVMGLATGQSWKVRRRDVPLILLIGLIGYCISIWAQFAGTQLSSAQMGAVITSATPAFMVVFARWLLNERITVRKAAAVALATAGVLLIVGGGDGSGSFQLGGAVLVVAALTWALMSVLVKRVPNGYSALVVTTYGILTAALVMTPFVLGRNDLVRLVADSLTVWPGLLYLGIVSTAGAFYFWNKGLQLVDAARGGLYFFFQPLVGTLLGWLFLGEQVGWTFWLGVGGILSGVLLVIRE</sequence>
<dbReference type="OrthoDB" id="34284at2"/>
<feature type="transmembrane region" description="Helical" evidence="6">
    <location>
        <begin position="36"/>
        <end position="54"/>
    </location>
</feature>
<dbReference type="RefSeq" id="WP_091748444.1">
    <property type="nucleotide sequence ID" value="NZ_FODY01000017.1"/>
</dbReference>
<dbReference type="EMBL" id="FODY01000017">
    <property type="protein sequence ID" value="SEP29627.1"/>
    <property type="molecule type" value="Genomic_DNA"/>
</dbReference>
<dbReference type="InterPro" id="IPR050638">
    <property type="entry name" value="AA-Vitamin_Transporters"/>
</dbReference>
<name>A0A1H8WQA8_9FIRM</name>
<evidence type="ECO:0000256" key="6">
    <source>
        <dbReference type="SAM" id="Phobius"/>
    </source>
</evidence>
<dbReference type="InterPro" id="IPR037185">
    <property type="entry name" value="EmrE-like"/>
</dbReference>
<dbReference type="Proteomes" id="UP000198847">
    <property type="component" value="Unassembled WGS sequence"/>
</dbReference>
<keyword evidence="4 6" id="KW-1133">Transmembrane helix</keyword>
<evidence type="ECO:0000256" key="5">
    <source>
        <dbReference type="ARBA" id="ARBA00023136"/>
    </source>
</evidence>
<gene>
    <name evidence="8" type="ORF">SAMN04490178_11724</name>
</gene>
<feature type="transmembrane region" description="Helical" evidence="6">
    <location>
        <begin position="175"/>
        <end position="198"/>
    </location>
</feature>
<feature type="domain" description="EamA" evidence="7">
    <location>
        <begin position="5"/>
        <end position="138"/>
    </location>
</feature>
<keyword evidence="5 6" id="KW-0472">Membrane</keyword>
<dbReference type="PANTHER" id="PTHR32322">
    <property type="entry name" value="INNER MEMBRANE TRANSPORTER"/>
    <property type="match status" value="1"/>
</dbReference>
<evidence type="ECO:0000313" key="8">
    <source>
        <dbReference type="EMBL" id="SEP29627.1"/>
    </source>
</evidence>
<proteinExistence type="inferred from homology"/>
<dbReference type="Pfam" id="PF00892">
    <property type="entry name" value="EamA"/>
    <property type="match status" value="2"/>
</dbReference>
<dbReference type="SUPFAM" id="SSF103481">
    <property type="entry name" value="Multidrug resistance efflux transporter EmrE"/>
    <property type="match status" value="2"/>
</dbReference>
<dbReference type="STRING" id="112903.SAMN04490178_11724"/>
<protein>
    <submittedName>
        <fullName evidence="8">Threonine/homoserine efflux transporter RhtA</fullName>
    </submittedName>
</protein>
<feature type="domain" description="EamA" evidence="7">
    <location>
        <begin position="151"/>
        <end position="285"/>
    </location>
</feature>
<feature type="transmembrane region" description="Helical" evidence="6">
    <location>
        <begin position="97"/>
        <end position="115"/>
    </location>
</feature>
<feature type="transmembrane region" description="Helical" evidence="6">
    <location>
        <begin position="124"/>
        <end position="141"/>
    </location>
</feature>
<evidence type="ECO:0000256" key="1">
    <source>
        <dbReference type="ARBA" id="ARBA00004141"/>
    </source>
</evidence>
<organism evidence="8 9">
    <name type="scientific">Propionispora vibrioides</name>
    <dbReference type="NCBI Taxonomy" id="112903"/>
    <lineage>
        <taxon>Bacteria</taxon>
        <taxon>Bacillati</taxon>
        <taxon>Bacillota</taxon>
        <taxon>Negativicutes</taxon>
        <taxon>Selenomonadales</taxon>
        <taxon>Sporomusaceae</taxon>
        <taxon>Propionispora</taxon>
    </lineage>
</organism>